<keyword evidence="5" id="KW-0902">Two-component regulatory system</keyword>
<keyword evidence="3" id="KW-0808">Transferase</keyword>
<feature type="transmembrane region" description="Helical" evidence="6">
    <location>
        <begin position="67"/>
        <end position="85"/>
    </location>
</feature>
<dbReference type="SUPFAM" id="SSF55874">
    <property type="entry name" value="ATPase domain of HSP90 chaperone/DNA topoisomerase II/histidine kinase"/>
    <property type="match status" value="1"/>
</dbReference>
<dbReference type="CDD" id="cd16917">
    <property type="entry name" value="HATPase_UhpB-NarQ-NarX-like"/>
    <property type="match status" value="1"/>
</dbReference>
<dbReference type="PANTHER" id="PTHR24421:SF63">
    <property type="entry name" value="SENSOR HISTIDINE KINASE DESK"/>
    <property type="match status" value="1"/>
</dbReference>
<dbReference type="Pfam" id="PF02518">
    <property type="entry name" value="HATPase_c"/>
    <property type="match status" value="1"/>
</dbReference>
<dbReference type="Gene3D" id="1.20.5.1930">
    <property type="match status" value="1"/>
</dbReference>
<dbReference type="PANTHER" id="PTHR24421">
    <property type="entry name" value="NITRATE/NITRITE SENSOR PROTEIN NARX-RELATED"/>
    <property type="match status" value="1"/>
</dbReference>
<evidence type="ECO:0000259" key="7">
    <source>
        <dbReference type="Pfam" id="PF02518"/>
    </source>
</evidence>
<protein>
    <recommendedName>
        <fullName evidence="2">histidine kinase</fullName>
        <ecNumber evidence="2">2.7.13.3</ecNumber>
    </recommendedName>
</protein>
<comment type="catalytic activity">
    <reaction evidence="1">
        <text>ATP + protein L-histidine = ADP + protein N-phospho-L-histidine.</text>
        <dbReference type="EC" id="2.7.13.3"/>
    </reaction>
</comment>
<keyword evidence="4" id="KW-0418">Kinase</keyword>
<feature type="transmembrane region" description="Helical" evidence="6">
    <location>
        <begin position="130"/>
        <end position="151"/>
    </location>
</feature>
<keyword evidence="6" id="KW-1133">Transmembrane helix</keyword>
<dbReference type="GO" id="GO:0046983">
    <property type="term" value="F:protein dimerization activity"/>
    <property type="evidence" value="ECO:0007669"/>
    <property type="project" value="InterPro"/>
</dbReference>
<gene>
    <name evidence="9" type="ORF">CHH61_20755</name>
</gene>
<dbReference type="Pfam" id="PF07730">
    <property type="entry name" value="HisKA_3"/>
    <property type="match status" value="1"/>
</dbReference>
<dbReference type="GO" id="GO:0000155">
    <property type="term" value="F:phosphorelay sensor kinase activity"/>
    <property type="evidence" value="ECO:0007669"/>
    <property type="project" value="InterPro"/>
</dbReference>
<evidence type="ECO:0000256" key="2">
    <source>
        <dbReference type="ARBA" id="ARBA00012438"/>
    </source>
</evidence>
<dbReference type="InterPro" id="IPR003594">
    <property type="entry name" value="HATPase_dom"/>
</dbReference>
<dbReference type="Gene3D" id="3.30.565.10">
    <property type="entry name" value="Histidine kinase-like ATPase, C-terminal domain"/>
    <property type="match status" value="1"/>
</dbReference>
<feature type="transmembrane region" description="Helical" evidence="6">
    <location>
        <begin position="92"/>
        <end position="110"/>
    </location>
</feature>
<feature type="domain" description="Signal transduction histidine kinase subgroup 3 dimerisation and phosphoacceptor" evidence="8">
    <location>
        <begin position="206"/>
        <end position="270"/>
    </location>
</feature>
<dbReference type="EC" id="2.7.13.3" evidence="2"/>
<evidence type="ECO:0000313" key="9">
    <source>
        <dbReference type="EMBL" id="PAF24055.1"/>
    </source>
</evidence>
<evidence type="ECO:0000256" key="6">
    <source>
        <dbReference type="SAM" id="Phobius"/>
    </source>
</evidence>
<evidence type="ECO:0000256" key="5">
    <source>
        <dbReference type="ARBA" id="ARBA00023012"/>
    </source>
</evidence>
<dbReference type="InterPro" id="IPR050482">
    <property type="entry name" value="Sensor_HK_TwoCompSys"/>
</dbReference>
<comment type="caution">
    <text evidence="9">The sequence shown here is derived from an EMBL/GenBank/DDBJ whole genome shotgun (WGS) entry which is preliminary data.</text>
</comment>
<dbReference type="AlphaFoldDB" id="A0A268RUW4"/>
<evidence type="ECO:0000256" key="4">
    <source>
        <dbReference type="ARBA" id="ARBA00022777"/>
    </source>
</evidence>
<dbReference type="InterPro" id="IPR036890">
    <property type="entry name" value="HATPase_C_sf"/>
</dbReference>
<accession>A0A268RUW4</accession>
<sequence length="403" mass="45494">MTPMNSTLAGYRLIYKGAIIKGIAYKGALPMIRLYPREQMKRYLFIDIFVFTFLFFNLLTIESELPLLPRLCCFTAILAAYYVALWWKDWRFVAACAIGICLFAFVAVRIDHSLLIYLFLFSDVSGRVRFWPYLCLSMLFLVSSYVLVFTVTTGEPLSFLTTVYAPFLFLQLILPVTIRYVKRTHSLERDLASAQSELAAFAKEEERNRIARDLHDTLGHTLAVIKFKSELAIRLADRHPVAAKQEMEDVLDTARSAAKQVREVVAGLKHIEIKPEIDHAKTLFKGTFTTFSVRGEEQIPTLSEVVETMVALSIREALVNCYKHSRADRVELAFFHTEHELVCHIHDDGVGIGSPDIKQGDGIASMKERMRLVGGTCTWKSGIDSGTTVTLTVPTVHVKGEGK</sequence>
<dbReference type="EMBL" id="NPBS01000129">
    <property type="protein sequence ID" value="PAF24055.1"/>
    <property type="molecule type" value="Genomic_DNA"/>
</dbReference>
<evidence type="ECO:0000256" key="1">
    <source>
        <dbReference type="ARBA" id="ARBA00000085"/>
    </source>
</evidence>
<dbReference type="InterPro" id="IPR011712">
    <property type="entry name" value="Sig_transdc_His_kin_sub3_dim/P"/>
</dbReference>
<keyword evidence="6" id="KW-0472">Membrane</keyword>
<feature type="domain" description="Histidine kinase/HSP90-like ATPase" evidence="7">
    <location>
        <begin position="313"/>
        <end position="395"/>
    </location>
</feature>
<name>A0A268RUW4_SHOCL</name>
<reference evidence="9 10" key="1">
    <citation type="submission" date="2017-07" db="EMBL/GenBank/DDBJ databases">
        <title>Isolation and whole genome analysis of endospore-forming bacteria from heroin.</title>
        <authorList>
            <person name="Kalinowski J."/>
            <person name="Ahrens B."/>
            <person name="Al-Dilaimi A."/>
            <person name="Winkler A."/>
            <person name="Wibberg D."/>
            <person name="Schleenbecker U."/>
            <person name="Ruckert C."/>
            <person name="Wolfel R."/>
            <person name="Grass G."/>
        </authorList>
    </citation>
    <scope>NUCLEOTIDE SEQUENCE [LARGE SCALE GENOMIC DNA]</scope>
    <source>
        <strain evidence="9 10">7523-2</strain>
    </source>
</reference>
<organism evidence="9 10">
    <name type="scientific">Shouchella clausii</name>
    <name type="common">Alkalihalobacillus clausii</name>
    <dbReference type="NCBI Taxonomy" id="79880"/>
    <lineage>
        <taxon>Bacteria</taxon>
        <taxon>Bacillati</taxon>
        <taxon>Bacillota</taxon>
        <taxon>Bacilli</taxon>
        <taxon>Bacillales</taxon>
        <taxon>Bacillaceae</taxon>
        <taxon>Shouchella</taxon>
    </lineage>
</organism>
<dbReference type="Proteomes" id="UP000216133">
    <property type="component" value="Unassembled WGS sequence"/>
</dbReference>
<feature type="transmembrane region" description="Helical" evidence="6">
    <location>
        <begin position="163"/>
        <end position="181"/>
    </location>
</feature>
<feature type="transmembrane region" description="Helical" evidence="6">
    <location>
        <begin position="43"/>
        <end position="61"/>
    </location>
</feature>
<evidence type="ECO:0000256" key="3">
    <source>
        <dbReference type="ARBA" id="ARBA00022679"/>
    </source>
</evidence>
<keyword evidence="6" id="KW-0812">Transmembrane</keyword>
<evidence type="ECO:0000259" key="8">
    <source>
        <dbReference type="Pfam" id="PF07730"/>
    </source>
</evidence>
<evidence type="ECO:0000313" key="10">
    <source>
        <dbReference type="Proteomes" id="UP000216133"/>
    </source>
</evidence>
<dbReference type="GO" id="GO:0016020">
    <property type="term" value="C:membrane"/>
    <property type="evidence" value="ECO:0007669"/>
    <property type="project" value="InterPro"/>
</dbReference>
<proteinExistence type="predicted"/>